<feature type="binding site" evidence="17">
    <location>
        <begin position="122"/>
        <end position="123"/>
    </location>
    <ligand>
        <name>beta-D-galactose</name>
        <dbReference type="ChEBI" id="CHEBI:27667"/>
    </ligand>
</feature>
<dbReference type="InterPro" id="IPR015443">
    <property type="entry name" value="Aldose_1-epimerase"/>
</dbReference>
<dbReference type="InterPro" id="IPR018052">
    <property type="entry name" value="Ald1_epimerase_CS"/>
</dbReference>
<evidence type="ECO:0000256" key="12">
    <source>
        <dbReference type="ARBA" id="ARBA00023235"/>
    </source>
</evidence>
<keyword evidence="10" id="KW-0597">Phosphoprotein</keyword>
<keyword evidence="13 14" id="KW-0119">Carbohydrate metabolism</keyword>
<keyword evidence="18" id="KW-0732">Signal</keyword>
<evidence type="ECO:0000256" key="13">
    <source>
        <dbReference type="ARBA" id="ARBA00023277"/>
    </source>
</evidence>
<dbReference type="PIRSF" id="PIRSF005096">
    <property type="entry name" value="GALM"/>
    <property type="match status" value="1"/>
</dbReference>
<feature type="binding site" evidence="16">
    <location>
        <position position="291"/>
    </location>
    <ligand>
        <name>beta-D-galactose</name>
        <dbReference type="ChEBI" id="CHEBI:27667"/>
    </ligand>
</feature>
<dbReference type="PANTHER" id="PTHR10091:SF0">
    <property type="entry name" value="GALACTOSE MUTAROTASE"/>
    <property type="match status" value="1"/>
</dbReference>
<dbReference type="NCBIfam" id="NF008277">
    <property type="entry name" value="PRK11055.1"/>
    <property type="match status" value="1"/>
</dbReference>
<evidence type="ECO:0000256" key="15">
    <source>
        <dbReference type="PIRSR" id="PIRSR005096-1"/>
    </source>
</evidence>
<sequence>MLIRLNVILTLFLSAAFFACNTSHHQTQQRSFSIDSLVMEHLLPDSTAFADTVDGKEVRIYYLENHQGMAVAITNYGGRIVSLVVPDSAGNPVDVVLGYASLKDYLADSNTYLGALIGRYGNRIAKGRFTLNGKTYQLYINNAPNSLHGGHYGFDRKVWEARQPSDNVLELTYVSPDGEENYPGTLTVHVTYTLTDSNALKISYEATTDKPTILNLTNHAYFNLSGEGYPTIGNTVLQLFADHYTPIDSTLIPTGEIAPVAGTPLDFTQPEEIGRRIDSPFIQLQYGHGYDHNFVLNKPRPDALSLAAIAYSPITGVEMKVYTTQPGVQFYSGNFLDGTRHGLSGKPYVRRSAFCLETQHFPDSPNHPNFPSTLLNPGQTFTSETIYAFGIHGEEEE</sequence>
<evidence type="ECO:0000256" key="11">
    <source>
        <dbReference type="ARBA" id="ARBA00022837"/>
    </source>
</evidence>
<dbReference type="FunFam" id="2.70.98.10:FF:000003">
    <property type="entry name" value="Aldose 1-epimerase"/>
    <property type="match status" value="1"/>
</dbReference>
<dbReference type="SUPFAM" id="SSF74650">
    <property type="entry name" value="Galactose mutarotase-like"/>
    <property type="match status" value="1"/>
</dbReference>
<dbReference type="PROSITE" id="PS00545">
    <property type="entry name" value="ALDOSE_1_EPIMERASE"/>
    <property type="match status" value="1"/>
</dbReference>
<evidence type="ECO:0000256" key="7">
    <source>
        <dbReference type="ARBA" id="ARBA00013185"/>
    </source>
</evidence>
<gene>
    <name evidence="19" type="ORF">BXY57_0551</name>
</gene>
<comment type="cofactor">
    <cofactor evidence="2">
        <name>Ca(2+)</name>
        <dbReference type="ChEBI" id="CHEBI:29108"/>
    </cofactor>
</comment>
<evidence type="ECO:0000256" key="2">
    <source>
        <dbReference type="ARBA" id="ARBA00001913"/>
    </source>
</evidence>
<proteinExistence type="inferred from homology"/>
<dbReference type="Gene3D" id="2.70.98.10">
    <property type="match status" value="1"/>
</dbReference>
<evidence type="ECO:0000256" key="18">
    <source>
        <dbReference type="SAM" id="SignalP"/>
    </source>
</evidence>
<dbReference type="PROSITE" id="PS51257">
    <property type="entry name" value="PROKAR_LIPOPROTEIN"/>
    <property type="match status" value="1"/>
</dbReference>
<keyword evidence="12 14" id="KW-0413">Isomerase</keyword>
<comment type="similarity">
    <text evidence="5 14">Belongs to the aldose epimerase family.</text>
</comment>
<dbReference type="InterPro" id="IPR014718">
    <property type="entry name" value="GH-type_carb-bd"/>
</dbReference>
<evidence type="ECO:0000256" key="3">
    <source>
        <dbReference type="ARBA" id="ARBA00004496"/>
    </source>
</evidence>
<evidence type="ECO:0000256" key="1">
    <source>
        <dbReference type="ARBA" id="ARBA00001614"/>
    </source>
</evidence>
<dbReference type="AlphaFoldDB" id="A0A2M9CSU8"/>
<accession>A0A2M9CSU8</accession>
<protein>
    <recommendedName>
        <fullName evidence="8 14">Aldose 1-epimerase</fullName>
        <ecNumber evidence="7 14">5.1.3.3</ecNumber>
    </recommendedName>
</protein>
<dbReference type="GO" id="GO:0005737">
    <property type="term" value="C:cytoplasm"/>
    <property type="evidence" value="ECO:0007669"/>
    <property type="project" value="UniProtKB-SubCell"/>
</dbReference>
<dbReference type="InterPro" id="IPR008183">
    <property type="entry name" value="Aldose_1/G6P_1-epimerase"/>
</dbReference>
<feature type="active site" description="Proton acceptor" evidence="15">
    <location>
        <position position="357"/>
    </location>
</feature>
<dbReference type="UniPathway" id="UPA00242"/>
<dbReference type="Pfam" id="PF01263">
    <property type="entry name" value="Aldose_epim"/>
    <property type="match status" value="1"/>
</dbReference>
<dbReference type="Proteomes" id="UP000230000">
    <property type="component" value="Unassembled WGS sequence"/>
</dbReference>
<dbReference type="InterPro" id="IPR047215">
    <property type="entry name" value="Galactose_mutarotase-like"/>
</dbReference>
<evidence type="ECO:0000256" key="8">
    <source>
        <dbReference type="ARBA" id="ARBA00014165"/>
    </source>
</evidence>
<dbReference type="GO" id="GO:0004034">
    <property type="term" value="F:aldose 1-epimerase activity"/>
    <property type="evidence" value="ECO:0007669"/>
    <property type="project" value="UniProtKB-EC"/>
</dbReference>
<evidence type="ECO:0000256" key="5">
    <source>
        <dbReference type="ARBA" id="ARBA00006206"/>
    </source>
</evidence>
<name>A0A2M9CSU8_9BACT</name>
<dbReference type="GO" id="GO:0030246">
    <property type="term" value="F:carbohydrate binding"/>
    <property type="evidence" value="ECO:0007669"/>
    <property type="project" value="InterPro"/>
</dbReference>
<dbReference type="EMBL" id="PGFG01000001">
    <property type="protein sequence ID" value="PJJ74984.1"/>
    <property type="molecule type" value="Genomic_DNA"/>
</dbReference>
<comment type="subunit">
    <text evidence="6">Monomer.</text>
</comment>
<feature type="active site" description="Proton donor" evidence="15">
    <location>
        <position position="219"/>
    </location>
</feature>
<comment type="caution">
    <text evidence="19">The sequence shown here is derived from an EMBL/GenBank/DDBJ whole genome shotgun (WGS) entry which is preliminary data.</text>
</comment>
<comment type="catalytic activity">
    <reaction evidence="1 14">
        <text>alpha-D-glucose = beta-D-glucose</text>
        <dbReference type="Rhea" id="RHEA:10264"/>
        <dbReference type="ChEBI" id="CHEBI:15903"/>
        <dbReference type="ChEBI" id="CHEBI:17925"/>
        <dbReference type="EC" id="5.1.3.3"/>
    </reaction>
</comment>
<feature type="chain" id="PRO_5014980630" description="Aldose 1-epimerase" evidence="18">
    <location>
        <begin position="20"/>
        <end position="397"/>
    </location>
</feature>
<evidence type="ECO:0000256" key="10">
    <source>
        <dbReference type="ARBA" id="ARBA00022553"/>
    </source>
</evidence>
<dbReference type="CDD" id="cd09019">
    <property type="entry name" value="galactose_mutarotase_like"/>
    <property type="match status" value="1"/>
</dbReference>
<comment type="subcellular location">
    <subcellularLocation>
        <location evidence="3">Cytoplasm</location>
    </subcellularLocation>
</comment>
<evidence type="ECO:0000256" key="17">
    <source>
        <dbReference type="PIRSR" id="PIRSR005096-3"/>
    </source>
</evidence>
<evidence type="ECO:0000256" key="14">
    <source>
        <dbReference type="PIRNR" id="PIRNR005096"/>
    </source>
</evidence>
<evidence type="ECO:0000256" key="4">
    <source>
        <dbReference type="ARBA" id="ARBA00005028"/>
    </source>
</evidence>
<comment type="pathway">
    <text evidence="4 14">Carbohydrate metabolism; hexose metabolism.</text>
</comment>
<evidence type="ECO:0000313" key="19">
    <source>
        <dbReference type="EMBL" id="PJJ74984.1"/>
    </source>
</evidence>
<feature type="binding site" evidence="17">
    <location>
        <begin position="219"/>
        <end position="221"/>
    </location>
    <ligand>
        <name>beta-D-galactose</name>
        <dbReference type="ChEBI" id="CHEBI:27667"/>
    </ligand>
</feature>
<dbReference type="InterPro" id="IPR011013">
    <property type="entry name" value="Gal_mutarotase_sf_dom"/>
</dbReference>
<dbReference type="GO" id="GO:0033499">
    <property type="term" value="P:galactose catabolic process via UDP-galactose, Leloir pathway"/>
    <property type="evidence" value="ECO:0007669"/>
    <property type="project" value="TreeGrafter"/>
</dbReference>
<dbReference type="PANTHER" id="PTHR10091">
    <property type="entry name" value="ALDOSE-1-EPIMERASE"/>
    <property type="match status" value="1"/>
</dbReference>
<reference evidence="19 20" key="1">
    <citation type="submission" date="2017-11" db="EMBL/GenBank/DDBJ databases">
        <title>Genomic Encyclopedia of Archaeal and Bacterial Type Strains, Phase II (KMG-II): From Individual Species to Whole Genera.</title>
        <authorList>
            <person name="Goeker M."/>
        </authorList>
    </citation>
    <scope>NUCLEOTIDE SEQUENCE [LARGE SCALE GENOMIC DNA]</scope>
    <source>
        <strain evidence="19 20">DSM 27268</strain>
    </source>
</reference>
<feature type="signal peptide" evidence="18">
    <location>
        <begin position="1"/>
        <end position="19"/>
    </location>
</feature>
<evidence type="ECO:0000256" key="6">
    <source>
        <dbReference type="ARBA" id="ARBA00011245"/>
    </source>
</evidence>
<keyword evidence="11" id="KW-0106">Calcium</keyword>
<evidence type="ECO:0000256" key="9">
    <source>
        <dbReference type="ARBA" id="ARBA00022490"/>
    </source>
</evidence>
<dbReference type="EC" id="5.1.3.3" evidence="7 14"/>
<dbReference type="GO" id="GO:0006006">
    <property type="term" value="P:glucose metabolic process"/>
    <property type="evidence" value="ECO:0007669"/>
    <property type="project" value="TreeGrafter"/>
</dbReference>
<keyword evidence="20" id="KW-1185">Reference proteome</keyword>
<evidence type="ECO:0000256" key="16">
    <source>
        <dbReference type="PIRSR" id="PIRSR005096-2"/>
    </source>
</evidence>
<evidence type="ECO:0000313" key="20">
    <source>
        <dbReference type="Proteomes" id="UP000230000"/>
    </source>
</evidence>
<organism evidence="19 20">
    <name type="scientific">Thermoflavifilum aggregans</name>
    <dbReference type="NCBI Taxonomy" id="454188"/>
    <lineage>
        <taxon>Bacteria</taxon>
        <taxon>Pseudomonadati</taxon>
        <taxon>Bacteroidota</taxon>
        <taxon>Chitinophagia</taxon>
        <taxon>Chitinophagales</taxon>
        <taxon>Chitinophagaceae</taxon>
        <taxon>Thermoflavifilum</taxon>
    </lineage>
</organism>
<keyword evidence="9" id="KW-0963">Cytoplasm</keyword>